<sequence>MARKAKEGTNEFTEFEPALVQDLVERIEECKGDLDSERGAYMKRCRDIRDRIAGVFQEADARGVPSRALKKFLKVRDQIAKARAVLDDLEPKHQETVHDIAKAFGDAADLPLFAEVLKRKGGAAAAEEPATQVEVDNGASRLAGMKKPRKTKADEDEPAETAVTLN</sequence>
<dbReference type="EMBL" id="JAQQLI010000003">
    <property type="protein sequence ID" value="MDC7784809.1"/>
    <property type="molecule type" value="Genomic_DNA"/>
</dbReference>
<feature type="region of interest" description="Disordered" evidence="1">
    <location>
        <begin position="121"/>
        <end position="166"/>
    </location>
</feature>
<comment type="caution">
    <text evidence="2">The sequence shown here is derived from an EMBL/GenBank/DDBJ whole genome shotgun (WGS) entry which is preliminary data.</text>
</comment>
<gene>
    <name evidence="2" type="ORF">PQJ73_03855</name>
</gene>
<evidence type="ECO:0000256" key="1">
    <source>
        <dbReference type="SAM" id="MobiDB-lite"/>
    </source>
</evidence>
<reference evidence="2" key="2">
    <citation type="submission" date="2023-02" db="EMBL/GenBank/DDBJ databases">
        <authorList>
            <person name="Rayyan A."/>
            <person name="Meyer T."/>
            <person name="Kyndt J.A."/>
        </authorList>
    </citation>
    <scope>NUCLEOTIDE SEQUENCE</scope>
    <source>
        <strain evidence="2">DSM 9987</strain>
    </source>
</reference>
<reference evidence="2" key="1">
    <citation type="journal article" date="2023" name="Microbiol Resour">
        <title>Genome Sequences of Rhodoplanes serenus and Two Thermotolerant Strains, Rhodoplanes tepidamans and 'Rhodoplanes cryptolactis,' Further Refine the Genus.</title>
        <authorList>
            <person name="Rayyan A.A."/>
            <person name="Kyndt J.A."/>
        </authorList>
    </citation>
    <scope>NUCLEOTIDE SEQUENCE</scope>
    <source>
        <strain evidence="2">DSM 9987</strain>
    </source>
</reference>
<dbReference type="Proteomes" id="UP001165652">
    <property type="component" value="Unassembled WGS sequence"/>
</dbReference>
<protein>
    <submittedName>
        <fullName evidence="2">Uncharacterized protein</fullName>
    </submittedName>
</protein>
<proteinExistence type="predicted"/>
<name>A0ABT5J593_RHOTP</name>
<keyword evidence="3" id="KW-1185">Reference proteome</keyword>
<dbReference type="RefSeq" id="WP_272775655.1">
    <property type="nucleotide sequence ID" value="NZ_JAQQLI010000003.1"/>
</dbReference>
<evidence type="ECO:0000313" key="3">
    <source>
        <dbReference type="Proteomes" id="UP001165652"/>
    </source>
</evidence>
<accession>A0ABT5J593</accession>
<evidence type="ECO:0000313" key="2">
    <source>
        <dbReference type="EMBL" id="MDC7784809.1"/>
    </source>
</evidence>
<organism evidence="2 3">
    <name type="scientific">Rhodoplanes tepidamans</name>
    <name type="common">Rhodoplanes cryptolactis</name>
    <dbReference type="NCBI Taxonomy" id="200616"/>
    <lineage>
        <taxon>Bacteria</taxon>
        <taxon>Pseudomonadati</taxon>
        <taxon>Pseudomonadota</taxon>
        <taxon>Alphaproteobacteria</taxon>
        <taxon>Hyphomicrobiales</taxon>
        <taxon>Nitrobacteraceae</taxon>
        <taxon>Rhodoplanes</taxon>
    </lineage>
</organism>